<dbReference type="Proteomes" id="UP001605036">
    <property type="component" value="Unassembled WGS sequence"/>
</dbReference>
<evidence type="ECO:0000313" key="3">
    <source>
        <dbReference type="Proteomes" id="UP001605036"/>
    </source>
</evidence>
<comment type="caution">
    <text evidence="2">The sequence shown here is derived from an EMBL/GenBank/DDBJ whole genome shotgun (WGS) entry which is preliminary data.</text>
</comment>
<evidence type="ECO:0000313" key="2">
    <source>
        <dbReference type="EMBL" id="KAL2652599.1"/>
    </source>
</evidence>
<evidence type="ECO:0000259" key="1">
    <source>
        <dbReference type="PROSITE" id="PS50172"/>
    </source>
</evidence>
<protein>
    <recommendedName>
        <fullName evidence="1">BRCT domain-containing protein</fullName>
    </recommendedName>
</protein>
<reference evidence="2 3" key="1">
    <citation type="submission" date="2024-09" db="EMBL/GenBank/DDBJ databases">
        <title>Chromosome-scale assembly of Riccia fluitans.</title>
        <authorList>
            <person name="Paukszto L."/>
            <person name="Sawicki J."/>
            <person name="Karawczyk K."/>
            <person name="Piernik-Szablinska J."/>
            <person name="Szczecinska M."/>
            <person name="Mazdziarz M."/>
        </authorList>
    </citation>
    <scope>NUCLEOTIDE SEQUENCE [LARGE SCALE GENOMIC DNA]</scope>
    <source>
        <strain evidence="2">Rf_01</strain>
        <tissue evidence="2">Aerial parts of the thallus</tissue>
    </source>
</reference>
<dbReference type="Pfam" id="PF00533">
    <property type="entry name" value="BRCT"/>
    <property type="match status" value="1"/>
</dbReference>
<gene>
    <name evidence="2" type="ORF">R1flu_020727</name>
</gene>
<keyword evidence="3" id="KW-1185">Reference proteome</keyword>
<dbReference type="PROSITE" id="PS50172">
    <property type="entry name" value="BRCT"/>
    <property type="match status" value="1"/>
</dbReference>
<sequence length="141" mass="16240">MAKPIFADISAVFLDGGMSLKRQKLLKDKFLQKGGKVVNSLIENPVVVVTANMKQVEQAFNSKSRELKKLNLQNKVVSYEWICESLKRRYKMEEKMFTFERIKAEAERQKVIDAELEEIRRSKLVKQALKAVVNWTPPGTP</sequence>
<dbReference type="Gene3D" id="3.40.50.10190">
    <property type="entry name" value="BRCT domain"/>
    <property type="match status" value="1"/>
</dbReference>
<dbReference type="EMBL" id="JBHFFA010000001">
    <property type="protein sequence ID" value="KAL2652599.1"/>
    <property type="molecule type" value="Genomic_DNA"/>
</dbReference>
<feature type="domain" description="BRCT" evidence="1">
    <location>
        <begin position="1"/>
        <end position="99"/>
    </location>
</feature>
<dbReference type="InterPro" id="IPR001357">
    <property type="entry name" value="BRCT_dom"/>
</dbReference>
<dbReference type="InterPro" id="IPR036420">
    <property type="entry name" value="BRCT_dom_sf"/>
</dbReference>
<dbReference type="SUPFAM" id="SSF52113">
    <property type="entry name" value="BRCT domain"/>
    <property type="match status" value="1"/>
</dbReference>
<name>A0ABD1ZQT0_9MARC</name>
<proteinExistence type="predicted"/>
<organism evidence="2 3">
    <name type="scientific">Riccia fluitans</name>
    <dbReference type="NCBI Taxonomy" id="41844"/>
    <lineage>
        <taxon>Eukaryota</taxon>
        <taxon>Viridiplantae</taxon>
        <taxon>Streptophyta</taxon>
        <taxon>Embryophyta</taxon>
        <taxon>Marchantiophyta</taxon>
        <taxon>Marchantiopsida</taxon>
        <taxon>Marchantiidae</taxon>
        <taxon>Marchantiales</taxon>
        <taxon>Ricciaceae</taxon>
        <taxon>Riccia</taxon>
    </lineage>
</organism>
<accession>A0ABD1ZQT0</accession>
<dbReference type="AlphaFoldDB" id="A0ABD1ZQT0"/>